<evidence type="ECO:0000256" key="6">
    <source>
        <dbReference type="ARBA" id="ARBA00023002"/>
    </source>
</evidence>
<feature type="domain" description="4Fe-4S ferredoxin-type" evidence="9">
    <location>
        <begin position="74"/>
        <end position="103"/>
    </location>
</feature>
<evidence type="ECO:0000313" key="11">
    <source>
        <dbReference type="EMBL" id="VGO19576.1"/>
    </source>
</evidence>
<dbReference type="SFLD" id="SFLDS00029">
    <property type="entry name" value="Radical_SAM"/>
    <property type="match status" value="1"/>
</dbReference>
<evidence type="ECO:0000256" key="2">
    <source>
        <dbReference type="ARBA" id="ARBA00009777"/>
    </source>
</evidence>
<evidence type="ECO:0000256" key="4">
    <source>
        <dbReference type="ARBA" id="ARBA00022691"/>
    </source>
</evidence>
<dbReference type="Gene3D" id="3.20.20.70">
    <property type="entry name" value="Aldolase class I"/>
    <property type="match status" value="1"/>
</dbReference>
<evidence type="ECO:0000313" key="12">
    <source>
        <dbReference type="Proteomes" id="UP000346198"/>
    </source>
</evidence>
<name>A0A6C2UK52_9BACT</name>
<dbReference type="GO" id="GO:0051539">
    <property type="term" value="F:4 iron, 4 sulfur cluster binding"/>
    <property type="evidence" value="ECO:0007669"/>
    <property type="project" value="UniProtKB-KW"/>
</dbReference>
<accession>A0A6C2UK52</accession>
<dbReference type="PANTHER" id="PTHR30352">
    <property type="entry name" value="PYRUVATE FORMATE-LYASE-ACTIVATING ENZYME"/>
    <property type="match status" value="1"/>
</dbReference>
<dbReference type="InterPro" id="IPR013785">
    <property type="entry name" value="Aldolase_TIM"/>
</dbReference>
<dbReference type="InterPro" id="IPR017900">
    <property type="entry name" value="4Fe4S_Fe_S_CS"/>
</dbReference>
<dbReference type="PANTHER" id="PTHR30352:SF4">
    <property type="entry name" value="PYRUVATE FORMATE-LYASE 2-ACTIVATING ENZYME"/>
    <property type="match status" value="1"/>
</dbReference>
<dbReference type="GO" id="GO:0046872">
    <property type="term" value="F:metal ion binding"/>
    <property type="evidence" value="ECO:0007669"/>
    <property type="project" value="UniProtKB-KW"/>
</dbReference>
<keyword evidence="5" id="KW-0479">Metal-binding</keyword>
<keyword evidence="6" id="KW-0560">Oxidoreductase</keyword>
<dbReference type="NCBIfam" id="TIGR02494">
    <property type="entry name" value="PFLE_PFLC"/>
    <property type="match status" value="1"/>
</dbReference>
<keyword evidence="7" id="KW-0408">Iron</keyword>
<evidence type="ECO:0000256" key="8">
    <source>
        <dbReference type="ARBA" id="ARBA00023014"/>
    </source>
</evidence>
<dbReference type="Pfam" id="PF04055">
    <property type="entry name" value="Radical_SAM"/>
    <property type="match status" value="1"/>
</dbReference>
<keyword evidence="12" id="KW-1185">Reference proteome</keyword>
<dbReference type="PROSITE" id="PS51918">
    <property type="entry name" value="RADICAL_SAM"/>
    <property type="match status" value="1"/>
</dbReference>
<dbReference type="SFLD" id="SFLDG01066">
    <property type="entry name" value="organic_radical-activating_enz"/>
    <property type="match status" value="1"/>
</dbReference>
<dbReference type="SUPFAM" id="SSF54862">
    <property type="entry name" value="4Fe-4S ferredoxins"/>
    <property type="match status" value="1"/>
</dbReference>
<evidence type="ECO:0000259" key="10">
    <source>
        <dbReference type="PROSITE" id="PS51918"/>
    </source>
</evidence>
<keyword evidence="4" id="KW-0949">S-adenosyl-L-methionine</keyword>
<dbReference type="PROSITE" id="PS51379">
    <property type="entry name" value="4FE4S_FER_2"/>
    <property type="match status" value="2"/>
</dbReference>
<reference evidence="11 12" key="1">
    <citation type="submission" date="2019-04" db="EMBL/GenBank/DDBJ databases">
        <authorList>
            <person name="Van Vliet M D."/>
        </authorList>
    </citation>
    <scope>NUCLEOTIDE SEQUENCE [LARGE SCALE GENOMIC DNA]</scope>
    <source>
        <strain evidence="11 12">F21</strain>
    </source>
</reference>
<dbReference type="Gene3D" id="3.30.70.20">
    <property type="match status" value="1"/>
</dbReference>
<sequence>MNGIIFDIKRFAVHDGPGIRTTLFLKGCPLRCAWCQNPEGLCLEKQLWWFKSKCIFCRKCLPVCPESVRAAVDGEIRIDRRSCIKCGTCVETCPTGAMEFDGREISVEEAVAELQKDQVFYDVSGGGITLSGGDPLFQHEFAEAVLRGSKEAGLHTAVETSLAAEWGVIEKMRPHVDLWICDLKEIDSKKHQEFTGQPNERIFENFKQLAAAGAKILVRIPVIPGFTDRDDNVQGIAEFVRSVRSDIEIELMNYNPLAPNKYRLMQKSCPLDESVQPLSVQRMEELEQWTTM</sequence>
<dbReference type="Pfam" id="PF00037">
    <property type="entry name" value="Fer4"/>
    <property type="match status" value="1"/>
</dbReference>
<evidence type="ECO:0000259" key="9">
    <source>
        <dbReference type="PROSITE" id="PS51379"/>
    </source>
</evidence>
<dbReference type="PROSITE" id="PS00198">
    <property type="entry name" value="4FE4S_FER_1"/>
    <property type="match status" value="1"/>
</dbReference>
<dbReference type="AlphaFoldDB" id="A0A6C2UK52"/>
<dbReference type="SUPFAM" id="SSF102114">
    <property type="entry name" value="Radical SAM enzymes"/>
    <property type="match status" value="1"/>
</dbReference>
<dbReference type="InterPro" id="IPR007197">
    <property type="entry name" value="rSAM"/>
</dbReference>
<comment type="cofactor">
    <cofactor evidence="1">
        <name>[4Fe-4S] cluster</name>
        <dbReference type="ChEBI" id="CHEBI:49883"/>
    </cofactor>
</comment>
<dbReference type="Proteomes" id="UP000346198">
    <property type="component" value="Unassembled WGS sequence"/>
</dbReference>
<evidence type="ECO:0000256" key="5">
    <source>
        <dbReference type="ARBA" id="ARBA00022723"/>
    </source>
</evidence>
<organism evidence="11 12">
    <name type="scientific">Pontiella sulfatireligans</name>
    <dbReference type="NCBI Taxonomy" id="2750658"/>
    <lineage>
        <taxon>Bacteria</taxon>
        <taxon>Pseudomonadati</taxon>
        <taxon>Kiritimatiellota</taxon>
        <taxon>Kiritimatiellia</taxon>
        <taxon>Kiritimatiellales</taxon>
        <taxon>Pontiellaceae</taxon>
        <taxon>Pontiella</taxon>
    </lineage>
</organism>
<dbReference type="InterPro" id="IPR017896">
    <property type="entry name" value="4Fe4S_Fe-S-bd"/>
</dbReference>
<dbReference type="InterPro" id="IPR058240">
    <property type="entry name" value="rSAM_sf"/>
</dbReference>
<dbReference type="PIRSF" id="PIRSF000371">
    <property type="entry name" value="PFL_act_enz"/>
    <property type="match status" value="1"/>
</dbReference>
<feature type="domain" description="Radical SAM core" evidence="10">
    <location>
        <begin position="14"/>
        <end position="292"/>
    </location>
</feature>
<gene>
    <name evidence="11" type="primary">bssD_2</name>
    <name evidence="11" type="ORF">SCARR_01635</name>
</gene>
<dbReference type="SFLD" id="SFLDG01118">
    <property type="entry name" value="activating_enzymes__group_2"/>
    <property type="match status" value="1"/>
</dbReference>
<evidence type="ECO:0000256" key="3">
    <source>
        <dbReference type="ARBA" id="ARBA00022485"/>
    </source>
</evidence>
<feature type="domain" description="4Fe-4S ferredoxin-type" evidence="9">
    <location>
        <begin position="45"/>
        <end position="73"/>
    </location>
</feature>
<dbReference type="PROSITE" id="PS01087">
    <property type="entry name" value="RADICAL_ACTIVATING"/>
    <property type="match status" value="1"/>
</dbReference>
<dbReference type="GO" id="GO:0016491">
    <property type="term" value="F:oxidoreductase activity"/>
    <property type="evidence" value="ECO:0007669"/>
    <property type="project" value="UniProtKB-KW"/>
</dbReference>
<comment type="similarity">
    <text evidence="2">Belongs to the organic radical-activating enzymes family.</text>
</comment>
<dbReference type="CDD" id="cd01335">
    <property type="entry name" value="Radical_SAM"/>
    <property type="match status" value="1"/>
</dbReference>
<keyword evidence="3" id="KW-0004">4Fe-4S</keyword>
<keyword evidence="8" id="KW-0411">Iron-sulfur</keyword>
<dbReference type="InterPro" id="IPR012839">
    <property type="entry name" value="Organic_radical_activase"/>
</dbReference>
<dbReference type="InterPro" id="IPR040074">
    <property type="entry name" value="BssD/PflA/YjjW"/>
</dbReference>
<protein>
    <submittedName>
        <fullName evidence="11">Benzylsuccinate synthase activating enzyme</fullName>
    </submittedName>
</protein>
<proteinExistence type="inferred from homology"/>
<evidence type="ECO:0000256" key="7">
    <source>
        <dbReference type="ARBA" id="ARBA00023004"/>
    </source>
</evidence>
<dbReference type="InterPro" id="IPR001989">
    <property type="entry name" value="Radical_activat_CS"/>
</dbReference>
<evidence type="ECO:0000256" key="1">
    <source>
        <dbReference type="ARBA" id="ARBA00001966"/>
    </source>
</evidence>
<dbReference type="InterPro" id="IPR034457">
    <property type="entry name" value="Organic_radical-activating"/>
</dbReference>
<dbReference type="EMBL" id="CAAHFH010000001">
    <property type="protein sequence ID" value="VGO19576.1"/>
    <property type="molecule type" value="Genomic_DNA"/>
</dbReference>
<dbReference type="RefSeq" id="WP_136060960.1">
    <property type="nucleotide sequence ID" value="NZ_CAAHFH010000001.1"/>
</dbReference>